<organism evidence="2 3">
    <name type="scientific">Hibiscus sabdariffa</name>
    <name type="common">roselle</name>
    <dbReference type="NCBI Taxonomy" id="183260"/>
    <lineage>
        <taxon>Eukaryota</taxon>
        <taxon>Viridiplantae</taxon>
        <taxon>Streptophyta</taxon>
        <taxon>Embryophyta</taxon>
        <taxon>Tracheophyta</taxon>
        <taxon>Spermatophyta</taxon>
        <taxon>Magnoliopsida</taxon>
        <taxon>eudicotyledons</taxon>
        <taxon>Gunneridae</taxon>
        <taxon>Pentapetalae</taxon>
        <taxon>rosids</taxon>
        <taxon>malvids</taxon>
        <taxon>Malvales</taxon>
        <taxon>Malvaceae</taxon>
        <taxon>Malvoideae</taxon>
        <taxon>Hibiscus</taxon>
    </lineage>
</organism>
<dbReference type="EMBL" id="JBBPBN010000001">
    <property type="protein sequence ID" value="KAK9047404.1"/>
    <property type="molecule type" value="Genomic_DNA"/>
</dbReference>
<accession>A0ABR2UD95</accession>
<protein>
    <submittedName>
        <fullName evidence="2">Uncharacterized protein</fullName>
    </submittedName>
</protein>
<evidence type="ECO:0000313" key="2">
    <source>
        <dbReference type="EMBL" id="KAK9047404.1"/>
    </source>
</evidence>
<dbReference type="PANTHER" id="PTHR34950">
    <property type="entry name" value="OS04G0457400 PROTEIN"/>
    <property type="match status" value="1"/>
</dbReference>
<keyword evidence="3" id="KW-1185">Reference proteome</keyword>
<dbReference type="Proteomes" id="UP001396334">
    <property type="component" value="Unassembled WGS sequence"/>
</dbReference>
<gene>
    <name evidence="2" type="ORF">V6N11_053250</name>
</gene>
<evidence type="ECO:0000256" key="1">
    <source>
        <dbReference type="SAM" id="MobiDB-lite"/>
    </source>
</evidence>
<proteinExistence type="predicted"/>
<name>A0ABR2UD95_9ROSI</name>
<sequence>MATTGLGVSLAEAYVMRSLHKQKMKKLEEQPQEANKSDENKTSGPAAAGCFSFWVSKKTRSAKNWKPCNIVMLKDGQFQHQIKRGNFFEGSGTSK</sequence>
<feature type="region of interest" description="Disordered" evidence="1">
    <location>
        <begin position="22"/>
        <end position="44"/>
    </location>
</feature>
<comment type="caution">
    <text evidence="2">The sequence shown here is derived from an EMBL/GenBank/DDBJ whole genome shotgun (WGS) entry which is preliminary data.</text>
</comment>
<evidence type="ECO:0000313" key="3">
    <source>
        <dbReference type="Proteomes" id="UP001396334"/>
    </source>
</evidence>
<reference evidence="2 3" key="1">
    <citation type="journal article" date="2024" name="G3 (Bethesda)">
        <title>Genome assembly of Hibiscus sabdariffa L. provides insights into metabolisms of medicinal natural products.</title>
        <authorList>
            <person name="Kim T."/>
        </authorList>
    </citation>
    <scope>NUCLEOTIDE SEQUENCE [LARGE SCALE GENOMIC DNA]</scope>
    <source>
        <strain evidence="2">TK-2024</strain>
        <tissue evidence="2">Old leaves</tissue>
    </source>
</reference>
<feature type="compositionally biased region" description="Basic and acidic residues" evidence="1">
    <location>
        <begin position="25"/>
        <end position="41"/>
    </location>
</feature>
<dbReference type="PANTHER" id="PTHR34950:SF2">
    <property type="entry name" value="OS10G0364900 PROTEIN"/>
    <property type="match status" value="1"/>
</dbReference>